<evidence type="ECO:0000313" key="6">
    <source>
        <dbReference type="Proteomes" id="UP000030745"/>
    </source>
</evidence>
<feature type="compositionally biased region" description="Pro residues" evidence="4">
    <location>
        <begin position="12"/>
        <end position="24"/>
    </location>
</feature>
<dbReference type="RefSeq" id="XP_012204766.1">
    <property type="nucleotide sequence ID" value="XM_012349376.1"/>
</dbReference>
<dbReference type="PROSITE" id="PS50088">
    <property type="entry name" value="ANK_REPEAT"/>
    <property type="match status" value="3"/>
</dbReference>
<organism evidence="5 6">
    <name type="scientific">Saprolegnia parasitica (strain CBS 223.65)</name>
    <dbReference type="NCBI Taxonomy" id="695850"/>
    <lineage>
        <taxon>Eukaryota</taxon>
        <taxon>Sar</taxon>
        <taxon>Stramenopiles</taxon>
        <taxon>Oomycota</taxon>
        <taxon>Saprolegniomycetes</taxon>
        <taxon>Saprolegniales</taxon>
        <taxon>Saprolegniaceae</taxon>
        <taxon>Saprolegnia</taxon>
    </lineage>
</organism>
<dbReference type="AlphaFoldDB" id="A0A067CD67"/>
<dbReference type="EMBL" id="KK583241">
    <property type="protein sequence ID" value="KDO24501.1"/>
    <property type="molecule type" value="Genomic_DNA"/>
</dbReference>
<dbReference type="KEGG" id="spar:SPRG_10316"/>
<keyword evidence="6" id="KW-1185">Reference proteome</keyword>
<dbReference type="PRINTS" id="PR01415">
    <property type="entry name" value="ANKYRIN"/>
</dbReference>
<dbReference type="Pfam" id="PF12796">
    <property type="entry name" value="Ank_2"/>
    <property type="match status" value="1"/>
</dbReference>
<dbReference type="SUPFAM" id="SSF48403">
    <property type="entry name" value="Ankyrin repeat"/>
    <property type="match status" value="1"/>
</dbReference>
<dbReference type="PROSITE" id="PS50297">
    <property type="entry name" value="ANK_REP_REGION"/>
    <property type="match status" value="2"/>
</dbReference>
<dbReference type="VEuPathDB" id="FungiDB:SPRG_10316"/>
<keyword evidence="1" id="KW-0677">Repeat</keyword>
<feature type="region of interest" description="Disordered" evidence="4">
    <location>
        <begin position="1"/>
        <end position="24"/>
    </location>
</feature>
<proteinExistence type="predicted"/>
<evidence type="ECO:0000256" key="1">
    <source>
        <dbReference type="ARBA" id="ARBA00022737"/>
    </source>
</evidence>
<dbReference type="PANTHER" id="PTHR24198:SF165">
    <property type="entry name" value="ANKYRIN REPEAT-CONTAINING PROTEIN-RELATED"/>
    <property type="match status" value="1"/>
</dbReference>
<dbReference type="InterPro" id="IPR002110">
    <property type="entry name" value="Ankyrin_rpt"/>
</dbReference>
<evidence type="ECO:0000256" key="2">
    <source>
        <dbReference type="ARBA" id="ARBA00023043"/>
    </source>
</evidence>
<evidence type="ECO:0000256" key="4">
    <source>
        <dbReference type="SAM" id="MobiDB-lite"/>
    </source>
</evidence>
<feature type="repeat" description="ANK" evidence="3">
    <location>
        <begin position="107"/>
        <end position="139"/>
    </location>
</feature>
<sequence>MGKRATRSAPSPFAPAPSPFAPAPSPFARVPSPFTLAASPFAPAPTSAYQVLLEGFRNGIIPQDLDVDAKLDDLGGTPLHVAAMAGNVTVLDEIASRALDINVRNRMGTTALAVAAVYDDRASVDCLVKHGALVNTRDQNGSSPLYEAIRFSRIDMARQLIAAGADVNEVFRDNRTPLYAVSKSDSDDFANALIPALIAAGANIQDAMKSGFCQVGWSDIKVDRMRLFLAHGARFADMPPIHNDSMVVHIPYLQLYLEQGGNPNKQDETNIMPLLYYALEKRSREAVELLAPVADINFIDYATPIPHWRASLKHSTKACVDMAPLGRAIKNNLDTALIEKMLHHASVQPPEYYVEALKMALTAKSASNVALLASKVDLKSECFLHYAVRNPDFVALLLELGADPNQRDEYGRPPLLGACELQETSARILLPHTTNCDIPGYVRRNLH</sequence>
<dbReference type="Pfam" id="PF00023">
    <property type="entry name" value="Ank"/>
    <property type="match status" value="2"/>
</dbReference>
<dbReference type="STRING" id="695850.A0A067CD67"/>
<dbReference type="Proteomes" id="UP000030745">
    <property type="component" value="Unassembled WGS sequence"/>
</dbReference>
<reference evidence="5 6" key="1">
    <citation type="journal article" date="2013" name="PLoS Genet.">
        <title>Distinctive expansion of potential virulence genes in the genome of the oomycete fish pathogen Saprolegnia parasitica.</title>
        <authorList>
            <person name="Jiang R.H."/>
            <person name="de Bruijn I."/>
            <person name="Haas B.J."/>
            <person name="Belmonte R."/>
            <person name="Lobach L."/>
            <person name="Christie J."/>
            <person name="van den Ackerveken G."/>
            <person name="Bottin A."/>
            <person name="Bulone V."/>
            <person name="Diaz-Moreno S.M."/>
            <person name="Dumas B."/>
            <person name="Fan L."/>
            <person name="Gaulin E."/>
            <person name="Govers F."/>
            <person name="Grenville-Briggs L.J."/>
            <person name="Horner N.R."/>
            <person name="Levin J.Z."/>
            <person name="Mammella M."/>
            <person name="Meijer H.J."/>
            <person name="Morris P."/>
            <person name="Nusbaum C."/>
            <person name="Oome S."/>
            <person name="Phillips A.J."/>
            <person name="van Rooyen D."/>
            <person name="Rzeszutek E."/>
            <person name="Saraiva M."/>
            <person name="Secombes C.J."/>
            <person name="Seidl M.F."/>
            <person name="Snel B."/>
            <person name="Stassen J.H."/>
            <person name="Sykes S."/>
            <person name="Tripathy S."/>
            <person name="van den Berg H."/>
            <person name="Vega-Arreguin J.C."/>
            <person name="Wawra S."/>
            <person name="Young S.K."/>
            <person name="Zeng Q."/>
            <person name="Dieguez-Uribeondo J."/>
            <person name="Russ C."/>
            <person name="Tyler B.M."/>
            <person name="van West P."/>
        </authorList>
    </citation>
    <scope>NUCLEOTIDE SEQUENCE [LARGE SCALE GENOMIC DNA]</scope>
    <source>
        <strain evidence="5 6">CBS 223.65</strain>
    </source>
</reference>
<dbReference type="OrthoDB" id="71307at2759"/>
<evidence type="ECO:0000313" key="5">
    <source>
        <dbReference type="EMBL" id="KDO24501.1"/>
    </source>
</evidence>
<accession>A0A067CD67</accession>
<feature type="repeat" description="ANK" evidence="3">
    <location>
        <begin position="74"/>
        <end position="106"/>
    </location>
</feature>
<dbReference type="InterPro" id="IPR036770">
    <property type="entry name" value="Ankyrin_rpt-contain_sf"/>
</dbReference>
<dbReference type="GeneID" id="24132435"/>
<keyword evidence="2 3" id="KW-0040">ANK repeat</keyword>
<feature type="repeat" description="ANK" evidence="3">
    <location>
        <begin position="140"/>
        <end position="172"/>
    </location>
</feature>
<name>A0A067CD67_SAPPC</name>
<protein>
    <submittedName>
        <fullName evidence="5">Uncharacterized protein</fullName>
    </submittedName>
</protein>
<dbReference type="PANTHER" id="PTHR24198">
    <property type="entry name" value="ANKYRIN REPEAT AND PROTEIN KINASE DOMAIN-CONTAINING PROTEIN"/>
    <property type="match status" value="1"/>
</dbReference>
<dbReference type="Gene3D" id="1.25.40.20">
    <property type="entry name" value="Ankyrin repeat-containing domain"/>
    <property type="match status" value="2"/>
</dbReference>
<gene>
    <name evidence="5" type="ORF">SPRG_10316</name>
</gene>
<dbReference type="SMART" id="SM00248">
    <property type="entry name" value="ANK"/>
    <property type="match status" value="7"/>
</dbReference>
<evidence type="ECO:0000256" key="3">
    <source>
        <dbReference type="PROSITE-ProRule" id="PRU00023"/>
    </source>
</evidence>